<dbReference type="Pfam" id="PF23666">
    <property type="entry name" value="Rcc01698_C"/>
    <property type="match status" value="1"/>
</dbReference>
<evidence type="ECO:0000259" key="2">
    <source>
        <dbReference type="Pfam" id="PF13550"/>
    </source>
</evidence>
<keyword evidence="5" id="KW-1185">Reference proteome</keyword>
<protein>
    <recommendedName>
        <fullName evidence="6">Phage tail protein</fullName>
    </recommendedName>
</protein>
<dbReference type="InterPro" id="IPR025195">
    <property type="entry name" value="GTA_TIM_dom"/>
</dbReference>
<comment type="caution">
    <text evidence="4">The sequence shown here is derived from an EMBL/GenBank/DDBJ whole genome shotgun (WGS) entry which is preliminary data.</text>
</comment>
<dbReference type="Pfam" id="PF13547">
    <property type="entry name" value="GTA_TIM"/>
    <property type="match status" value="1"/>
</dbReference>
<organism evidence="4 5">
    <name type="scientific">Afipia felis</name>
    <name type="common">Cat scratch disease bacillus</name>
    <dbReference type="NCBI Taxonomy" id="1035"/>
    <lineage>
        <taxon>Bacteria</taxon>
        <taxon>Pseudomonadati</taxon>
        <taxon>Pseudomonadota</taxon>
        <taxon>Alphaproteobacteria</taxon>
        <taxon>Hyphomicrobiales</taxon>
        <taxon>Nitrobacteraceae</taxon>
        <taxon>Afipia</taxon>
    </lineage>
</organism>
<feature type="domain" description="Rcc01698-like C-terminal" evidence="3">
    <location>
        <begin position="1058"/>
        <end position="1158"/>
    </location>
</feature>
<reference evidence="4 5" key="1">
    <citation type="journal article" date="2014" name="Genome Announc.">
        <title>Genome Sequence of Afipia felis Strain 76713, Isolated in Hospital Water Using an Amoeba Co-Culture Procedure.</title>
        <authorList>
            <person name="Benamar S."/>
            <person name="La Scola B."/>
            <person name="Croce O."/>
        </authorList>
    </citation>
    <scope>NUCLEOTIDE SEQUENCE [LARGE SCALE GENOMIC DNA]</scope>
    <source>
        <strain evidence="4 5">76713</strain>
    </source>
</reference>
<dbReference type="Pfam" id="PF13550">
    <property type="entry name" value="Phage-tail_3"/>
    <property type="match status" value="1"/>
</dbReference>
<dbReference type="SUPFAM" id="SSF51445">
    <property type="entry name" value="(Trans)glycosidases"/>
    <property type="match status" value="1"/>
</dbReference>
<dbReference type="Proteomes" id="UP000035762">
    <property type="component" value="Unassembled WGS sequence"/>
</dbReference>
<feature type="domain" description="GTA TIM-barrel-like" evidence="1">
    <location>
        <begin position="451"/>
        <end position="748"/>
    </location>
</feature>
<dbReference type="EMBL" id="CCAZ020000002">
    <property type="protein sequence ID" value="CEG09654.1"/>
    <property type="molecule type" value="Genomic_DNA"/>
</dbReference>
<evidence type="ECO:0000259" key="1">
    <source>
        <dbReference type="Pfam" id="PF13547"/>
    </source>
</evidence>
<gene>
    <name evidence="4" type="ORF">BN961_03084</name>
</gene>
<feature type="domain" description="Tip attachment protein J" evidence="2">
    <location>
        <begin position="806"/>
        <end position="969"/>
    </location>
</feature>
<name>A0A090MUX5_AFIFE</name>
<dbReference type="RefSeq" id="WP_048757495.1">
    <property type="nucleotide sequence ID" value="NZ_CCAZ020000002.1"/>
</dbReference>
<proteinExistence type="predicted"/>
<dbReference type="InterPro" id="IPR017853">
    <property type="entry name" value="GH"/>
</dbReference>
<sequence length="1313" mass="140240">MAALLLTAGAAVLTQGMGLVATLATAAATVVGSVIDSRLFGPGPTHQQSEGPRLENLQVQSSTEGAPIPEVAGRVRLAGQIIWATKFKEVVSTTTQSAGGGGGKGGGSGGSTITTTTYSYFASFAVGLCDGPIDRVGRIWADGKPFDMSNVTMRVHRGTADQPPDPLIEGIEGAANTPAYCGTAYVVFEGLAIGAFGNRIPQLNFEVFRRVSPTDGSGVEDLVRAVSIIPGSGERVYDTVVSTRNLGGGATVPENKFAGRAEADFSVAIDDLEASLPNVNTVLLVAGWFGDDLRCGHCTVQPKVEITDKITTPNAWSVHGLSRPLAPTVSTVDGRPAYGGTPSDDSIVRAIRDLKRRGLAVVFYPFLFMDIPQGNALPDPWTGTIGQPAYPWRGRITCDPAPGQPGSVDQTAAAAAQVAAFFGTVARSQVSVSVNAATNAVTTAYSGPSEWSYRRFILHYARLCAAINAIDPGAIDAFLIGSELRSLCAVRDGPAHFAALTHLKDLAADAKAILGTGVKISYAADWSDYGRHQVGDGALFFHLDPLWADPNIDFVGIDFYAPLSDWRDGTVHLDVTAGHTSIYDRAYLQSNIEGGEFYDWFYASQADRDAQLRTAITDGAYDKPRVWRAKDVLNWWSNRHYDRPGGVENVGPTAWAPQSKPIWFTEFGIPSIDKGSNQPNVFYDPKSAESALPYYSRGTRDDLIQRRGIEAVLSYWAANNPVSSAYGGRMIETIAVWTWDARPYPAWPARADVWSDGELWPLGHWLNGKIGLADLAALVTERCARVGFVTIDVTALAGLVIGYVRDRPMSPRAEIEMLMQAFAFDAMESEGAIRFVPRGRNPVATIAPQDCVMPERGDPVMLTRAQETDLPDIISLTFIDAAGDYQSGAIAAHRLAGFSERKVDSSFALVMDDTQSQAIADRALAEAWVGRETAKLALPPSLIALDPGDVVDLVVNGRSRAFRIDRISDAGSRSIEAQRTEAAVYAPPLPGITPPTATTPPTYGAALLALMDLPILIETDVPWAPSAAASASPFAGILVQSSATGSHFAPSATLPIRATMGGTLTPFNPGPTAYWDRTNTLSLKLYAGELVSRPGDDILAGGANALAIQNPQGDWEIVQFCEAELAGVATYHVSQLLRGRLGTEHAMRAPLPAGARVVLLDHAITQLRTALAERNQPRFYRFGPPGIEVTDPAWQQTTFTARGVGLMPWAPAHIQGKRNGAGDVAITWVRRTRFAGSWADGTDVPLNEEREAYEIDVLNGANVVRTLSVNAPAVTYTAAQQITDFGAPQPSVSIKVYQLSTTVGRGRPASAIL</sequence>
<dbReference type="CDD" id="cd19607">
    <property type="entry name" value="GTA_TIM-barrel-like"/>
    <property type="match status" value="1"/>
</dbReference>
<dbReference type="InterPro" id="IPR056490">
    <property type="entry name" value="Rcc01698_C"/>
</dbReference>
<evidence type="ECO:0000259" key="3">
    <source>
        <dbReference type="Pfam" id="PF23666"/>
    </source>
</evidence>
<dbReference type="STRING" id="1035.BN961_03084"/>
<dbReference type="InterPro" id="IPR032876">
    <property type="entry name" value="J_dom"/>
</dbReference>
<evidence type="ECO:0000313" key="4">
    <source>
        <dbReference type="EMBL" id="CEG09654.1"/>
    </source>
</evidence>
<dbReference type="Gene3D" id="3.20.20.80">
    <property type="entry name" value="Glycosidases"/>
    <property type="match status" value="1"/>
</dbReference>
<evidence type="ECO:0008006" key="6">
    <source>
        <dbReference type="Google" id="ProtNLM"/>
    </source>
</evidence>
<evidence type="ECO:0000313" key="5">
    <source>
        <dbReference type="Proteomes" id="UP000035762"/>
    </source>
</evidence>
<dbReference type="OrthoDB" id="8445115at2"/>
<accession>A0A090MUX5</accession>